<dbReference type="AlphaFoldDB" id="A0A6J4L4J8"/>
<name>A0A6J4L4J8_9BACT</name>
<gene>
    <name evidence="2" type="ORF">AVDCRST_MAG89-1691</name>
</gene>
<evidence type="ECO:0000256" key="1">
    <source>
        <dbReference type="SAM" id="MobiDB-lite"/>
    </source>
</evidence>
<organism evidence="2">
    <name type="scientific">uncultured Gemmatimonadota bacterium</name>
    <dbReference type="NCBI Taxonomy" id="203437"/>
    <lineage>
        <taxon>Bacteria</taxon>
        <taxon>Pseudomonadati</taxon>
        <taxon>Gemmatimonadota</taxon>
        <taxon>environmental samples</taxon>
    </lineage>
</organism>
<protein>
    <submittedName>
        <fullName evidence="2">Permease of the drug/metabolite transporter (DMT) superfamily</fullName>
    </submittedName>
</protein>
<feature type="non-terminal residue" evidence="2">
    <location>
        <position position="185"/>
    </location>
</feature>
<accession>A0A6J4L4J8</accession>
<feature type="compositionally biased region" description="Low complexity" evidence="1">
    <location>
        <begin position="113"/>
        <end position="127"/>
    </location>
</feature>
<feature type="non-terminal residue" evidence="2">
    <location>
        <position position="1"/>
    </location>
</feature>
<feature type="compositionally biased region" description="Basic and acidic residues" evidence="1">
    <location>
        <begin position="145"/>
        <end position="163"/>
    </location>
</feature>
<proteinExistence type="predicted"/>
<feature type="compositionally biased region" description="Basic and acidic residues" evidence="1">
    <location>
        <begin position="48"/>
        <end position="58"/>
    </location>
</feature>
<feature type="region of interest" description="Disordered" evidence="1">
    <location>
        <begin position="14"/>
        <end position="58"/>
    </location>
</feature>
<dbReference type="EMBL" id="CADCTV010000360">
    <property type="protein sequence ID" value="CAA9322080.1"/>
    <property type="molecule type" value="Genomic_DNA"/>
</dbReference>
<evidence type="ECO:0000313" key="2">
    <source>
        <dbReference type="EMBL" id="CAA9322080.1"/>
    </source>
</evidence>
<feature type="region of interest" description="Disordered" evidence="1">
    <location>
        <begin position="113"/>
        <end position="185"/>
    </location>
</feature>
<sequence>VFRVERGLRRPAHGAGGLLVFDHGGAGEDGRPEPPQPADRAGARRHHAGAEHGAGDARGDLAVGRAGAARAAGAARDLRVRRALLLLHLAGAPPARGSQPHPVHQPGVHRHPGGVAPGRAHGAARGAVRCREPGGRRAGRPPRLAPERRPHGGEPARGDDRAGRCAVQRPRLRHHPPHQGREPAG</sequence>
<reference evidence="2" key="1">
    <citation type="submission" date="2020-02" db="EMBL/GenBank/DDBJ databases">
        <authorList>
            <person name="Meier V. D."/>
        </authorList>
    </citation>
    <scope>NUCLEOTIDE SEQUENCE</scope>
    <source>
        <strain evidence="2">AVDCRST_MAG89</strain>
    </source>
</reference>